<dbReference type="InterPro" id="IPR035994">
    <property type="entry name" value="Nucleoside_phosphorylase_sf"/>
</dbReference>
<comment type="pathway">
    <text evidence="1">Amino-acid biosynthesis; L-methionine biosynthesis via salvage pathway; S-methyl-5-thio-alpha-D-ribose 1-phosphate from S-methyl-5'-thioadenosine (hydrolase route): step 1/2.</text>
</comment>
<dbReference type="NCBIfam" id="NF004079">
    <property type="entry name" value="PRK05584.1"/>
    <property type="match status" value="1"/>
</dbReference>
<dbReference type="CDD" id="cd09008">
    <property type="entry name" value="MTAN"/>
    <property type="match status" value="1"/>
</dbReference>
<keyword evidence="8" id="KW-1185">Reference proteome</keyword>
<dbReference type="AlphaFoldDB" id="A0A848M1Q3"/>
<dbReference type="InterPro" id="IPR010049">
    <property type="entry name" value="MTA_SAH_Nsdase"/>
</dbReference>
<dbReference type="RefSeq" id="WP_169503383.1">
    <property type="nucleotide sequence ID" value="NZ_JABBPN010000002.1"/>
</dbReference>
<dbReference type="GO" id="GO:0019509">
    <property type="term" value="P:L-methionine salvage from methylthioadenosine"/>
    <property type="evidence" value="ECO:0007669"/>
    <property type="project" value="UniProtKB-UniPathway"/>
</dbReference>
<accession>A0A848M1Q3</accession>
<keyword evidence="3" id="KW-0028">Amino-acid biosynthesis</keyword>
<dbReference type="EC" id="3.2.2.9" evidence="2"/>
<dbReference type="GO" id="GO:0008930">
    <property type="term" value="F:methylthioadenosine nucleosidase activity"/>
    <property type="evidence" value="ECO:0007669"/>
    <property type="project" value="InterPro"/>
</dbReference>
<dbReference type="PANTHER" id="PTHR46832">
    <property type="entry name" value="5'-METHYLTHIOADENOSINE/S-ADENOSYLHOMOCYSTEINE NUCLEOSIDASE"/>
    <property type="match status" value="1"/>
</dbReference>
<proteinExistence type="predicted"/>
<evidence type="ECO:0000256" key="2">
    <source>
        <dbReference type="ARBA" id="ARBA00011974"/>
    </source>
</evidence>
<name>A0A848M1Q3_PAELE</name>
<dbReference type="PANTHER" id="PTHR46832:SF1">
    <property type="entry name" value="5'-METHYLTHIOADENOSINE_S-ADENOSYLHOMOCYSTEINE NUCLEOSIDASE"/>
    <property type="match status" value="1"/>
</dbReference>
<evidence type="ECO:0000256" key="5">
    <source>
        <dbReference type="ARBA" id="ARBA00023167"/>
    </source>
</evidence>
<dbReference type="EMBL" id="JABBPN010000002">
    <property type="protein sequence ID" value="NMO94685.1"/>
    <property type="molecule type" value="Genomic_DNA"/>
</dbReference>
<reference evidence="7 8" key="1">
    <citation type="submission" date="2020-04" db="EMBL/GenBank/DDBJ databases">
        <title>Paenibacillus algicola sp. nov., a novel marine bacterium producing alginate lyase.</title>
        <authorList>
            <person name="Huang H."/>
        </authorList>
    </citation>
    <scope>NUCLEOTIDE SEQUENCE [LARGE SCALE GENOMIC DNA]</scope>
    <source>
        <strain evidence="7 8">L7-75</strain>
    </source>
</reference>
<keyword evidence="4 7" id="KW-0378">Hydrolase</keyword>
<evidence type="ECO:0000313" key="8">
    <source>
        <dbReference type="Proteomes" id="UP000565468"/>
    </source>
</evidence>
<keyword evidence="7" id="KW-0326">Glycosidase</keyword>
<sequence length="234" mass="24983">MTNRVIGLIGAMDEEIELLLGEMTHNETIVKSGITYVKGSWLGKEVVVCKSGVGKVNAAVTTQVLIDTFGVTSVIFTGVAGALDPELQIGDIVISTSCMQHDMDVSPLGFARGVIPYQKVSDFPADQELVSLAAKACDGLGEVNYKVGRVLSGDQFIASRETVKVLYEELHGVCAEMEGSAVAQACYMNGVPYVVIRSMSDKADGSAHVNFAEFTVDSSRRSHVIVSRMLEGIS</sequence>
<evidence type="ECO:0000313" key="7">
    <source>
        <dbReference type="EMBL" id="NMO94685.1"/>
    </source>
</evidence>
<dbReference type="SUPFAM" id="SSF53167">
    <property type="entry name" value="Purine and uridine phosphorylases"/>
    <property type="match status" value="1"/>
</dbReference>
<dbReference type="UniPathway" id="UPA00904">
    <property type="reaction ID" value="UER00871"/>
</dbReference>
<comment type="caution">
    <text evidence="7">The sequence shown here is derived from an EMBL/GenBank/DDBJ whole genome shotgun (WGS) entry which is preliminary data.</text>
</comment>
<protein>
    <recommendedName>
        <fullName evidence="2">adenosylhomocysteine nucleosidase</fullName>
        <ecNumber evidence="2">3.2.2.9</ecNumber>
    </recommendedName>
</protein>
<dbReference type="NCBIfam" id="TIGR01704">
    <property type="entry name" value="MTA_SAH-Nsdase"/>
    <property type="match status" value="1"/>
</dbReference>
<dbReference type="GO" id="GO:0019284">
    <property type="term" value="P:L-methionine salvage from S-adenosylmethionine"/>
    <property type="evidence" value="ECO:0007669"/>
    <property type="project" value="TreeGrafter"/>
</dbReference>
<keyword evidence="5" id="KW-0486">Methionine biosynthesis</keyword>
<dbReference type="GO" id="GO:0005829">
    <property type="term" value="C:cytosol"/>
    <property type="evidence" value="ECO:0007669"/>
    <property type="project" value="TreeGrafter"/>
</dbReference>
<evidence type="ECO:0000256" key="1">
    <source>
        <dbReference type="ARBA" id="ARBA00004945"/>
    </source>
</evidence>
<organism evidence="7 8">
    <name type="scientific">Paenibacillus lemnae</name>
    <dbReference type="NCBI Taxonomy" id="1330551"/>
    <lineage>
        <taxon>Bacteria</taxon>
        <taxon>Bacillati</taxon>
        <taxon>Bacillota</taxon>
        <taxon>Bacilli</taxon>
        <taxon>Bacillales</taxon>
        <taxon>Paenibacillaceae</taxon>
        <taxon>Paenibacillus</taxon>
    </lineage>
</organism>
<evidence type="ECO:0000256" key="3">
    <source>
        <dbReference type="ARBA" id="ARBA00022605"/>
    </source>
</evidence>
<dbReference type="Proteomes" id="UP000565468">
    <property type="component" value="Unassembled WGS sequence"/>
</dbReference>
<evidence type="ECO:0000259" key="6">
    <source>
        <dbReference type="Pfam" id="PF01048"/>
    </source>
</evidence>
<feature type="domain" description="Nucleoside phosphorylase" evidence="6">
    <location>
        <begin position="6"/>
        <end position="231"/>
    </location>
</feature>
<evidence type="ECO:0000256" key="4">
    <source>
        <dbReference type="ARBA" id="ARBA00022801"/>
    </source>
</evidence>
<dbReference type="Gene3D" id="3.40.50.1580">
    <property type="entry name" value="Nucleoside phosphorylase domain"/>
    <property type="match status" value="1"/>
</dbReference>
<dbReference type="InterPro" id="IPR000845">
    <property type="entry name" value="Nucleoside_phosphorylase_d"/>
</dbReference>
<dbReference type="GO" id="GO:0008782">
    <property type="term" value="F:adenosylhomocysteine nucleosidase activity"/>
    <property type="evidence" value="ECO:0007669"/>
    <property type="project" value="UniProtKB-EC"/>
</dbReference>
<dbReference type="GO" id="GO:0009164">
    <property type="term" value="P:nucleoside catabolic process"/>
    <property type="evidence" value="ECO:0007669"/>
    <property type="project" value="InterPro"/>
</dbReference>
<dbReference type="Pfam" id="PF01048">
    <property type="entry name" value="PNP_UDP_1"/>
    <property type="match status" value="1"/>
</dbReference>
<gene>
    <name evidence="7" type="ORF">HII30_02630</name>
</gene>